<organism evidence="1">
    <name type="scientific">marine sediment metagenome</name>
    <dbReference type="NCBI Taxonomy" id="412755"/>
    <lineage>
        <taxon>unclassified sequences</taxon>
        <taxon>metagenomes</taxon>
        <taxon>ecological metagenomes</taxon>
    </lineage>
</organism>
<proteinExistence type="predicted"/>
<gene>
    <name evidence="1" type="ORF">LCGC14_1504920</name>
</gene>
<reference evidence="1" key="1">
    <citation type="journal article" date="2015" name="Nature">
        <title>Complex archaea that bridge the gap between prokaryotes and eukaryotes.</title>
        <authorList>
            <person name="Spang A."/>
            <person name="Saw J.H."/>
            <person name="Jorgensen S.L."/>
            <person name="Zaremba-Niedzwiedzka K."/>
            <person name="Martijn J."/>
            <person name="Lind A.E."/>
            <person name="van Eijk R."/>
            <person name="Schleper C."/>
            <person name="Guy L."/>
            <person name="Ettema T.J."/>
        </authorList>
    </citation>
    <scope>NUCLEOTIDE SEQUENCE</scope>
</reference>
<protein>
    <submittedName>
        <fullName evidence="1">Uncharacterized protein</fullName>
    </submittedName>
</protein>
<evidence type="ECO:0000313" key="1">
    <source>
        <dbReference type="EMBL" id="KKM64082.1"/>
    </source>
</evidence>
<comment type="caution">
    <text evidence="1">The sequence shown here is derived from an EMBL/GenBank/DDBJ whole genome shotgun (WGS) entry which is preliminary data.</text>
</comment>
<sequence length="69" mass="7699">MEVRYTALVNLKIGCPGQTPSTLRLTPGDIFSLDGTEGIHVGQLLRSRAIRLYVEKKEAKRGRNNSDTR</sequence>
<dbReference type="AlphaFoldDB" id="A0A0F9M4C1"/>
<dbReference type="EMBL" id="LAZR01010972">
    <property type="protein sequence ID" value="KKM64082.1"/>
    <property type="molecule type" value="Genomic_DNA"/>
</dbReference>
<accession>A0A0F9M4C1</accession>
<name>A0A0F9M4C1_9ZZZZ</name>